<name>A0ABQ4T0Y1_9HYPH</name>
<reference evidence="1" key="2">
    <citation type="submission" date="2021-08" db="EMBL/GenBank/DDBJ databases">
        <authorList>
            <person name="Tani A."/>
            <person name="Ola A."/>
            <person name="Ogura Y."/>
            <person name="Katsura K."/>
            <person name="Hayashi T."/>
        </authorList>
    </citation>
    <scope>NUCLEOTIDE SEQUENCE</scope>
    <source>
        <strain evidence="1">LMG 23639</strain>
    </source>
</reference>
<dbReference type="Pfam" id="PF07345">
    <property type="entry name" value="ATPaseInh_sub_z"/>
    <property type="match status" value="1"/>
</dbReference>
<sequence length="114" mass="12998">MTTFDEREQAFERRFAHDEEVRFQVRTRRNLLLATWACERMRLGKDAAARFVEDFTDRGVLTADEPLVAEFQADLKAAGVEETLPALRTEMERCAAIARAEQRVGLALDQGRPA</sequence>
<dbReference type="InterPro" id="IPR038293">
    <property type="entry name" value="ATPase_inh_sub_z_sf"/>
</dbReference>
<evidence type="ECO:0000313" key="2">
    <source>
        <dbReference type="Proteomes" id="UP001055102"/>
    </source>
</evidence>
<evidence type="ECO:0008006" key="3">
    <source>
        <dbReference type="Google" id="ProtNLM"/>
    </source>
</evidence>
<comment type="caution">
    <text evidence="1">The sequence shown here is derived from an EMBL/GenBank/DDBJ whole genome shotgun (WGS) entry which is preliminary data.</text>
</comment>
<dbReference type="InterPro" id="IPR009945">
    <property type="entry name" value="ATPase_inh_sub_z"/>
</dbReference>
<proteinExistence type="predicted"/>
<dbReference type="Proteomes" id="UP001055102">
    <property type="component" value="Unassembled WGS sequence"/>
</dbReference>
<keyword evidence="2" id="KW-1185">Reference proteome</keyword>
<protein>
    <recommendedName>
        <fullName evidence="3">DUF1476 domain-containing protein</fullName>
    </recommendedName>
</protein>
<evidence type="ECO:0000313" key="1">
    <source>
        <dbReference type="EMBL" id="GJE08413.1"/>
    </source>
</evidence>
<dbReference type="RefSeq" id="WP_026105329.1">
    <property type="nucleotide sequence ID" value="NZ_BPQR01000080.1"/>
</dbReference>
<dbReference type="EMBL" id="BPQR01000080">
    <property type="protein sequence ID" value="GJE08413.1"/>
    <property type="molecule type" value="Genomic_DNA"/>
</dbReference>
<organism evidence="1 2">
    <name type="scientific">Methylobacterium jeotgali</name>
    <dbReference type="NCBI Taxonomy" id="381630"/>
    <lineage>
        <taxon>Bacteria</taxon>
        <taxon>Pseudomonadati</taxon>
        <taxon>Pseudomonadota</taxon>
        <taxon>Alphaproteobacteria</taxon>
        <taxon>Hyphomicrobiales</taxon>
        <taxon>Methylobacteriaceae</taxon>
        <taxon>Methylobacterium</taxon>
    </lineage>
</organism>
<accession>A0ABQ4T0Y1</accession>
<dbReference type="Gene3D" id="1.10.790.20">
    <property type="entry name" value="Domain of unknown function DUF1476"/>
    <property type="match status" value="1"/>
</dbReference>
<reference evidence="1" key="1">
    <citation type="journal article" date="2021" name="Front. Microbiol.">
        <title>Comprehensive Comparative Genomics and Phenotyping of Methylobacterium Species.</title>
        <authorList>
            <person name="Alessa O."/>
            <person name="Ogura Y."/>
            <person name="Fujitani Y."/>
            <person name="Takami H."/>
            <person name="Hayashi T."/>
            <person name="Sahin N."/>
            <person name="Tani A."/>
        </authorList>
    </citation>
    <scope>NUCLEOTIDE SEQUENCE</scope>
    <source>
        <strain evidence="1">LMG 23639</strain>
    </source>
</reference>
<dbReference type="PIRSF" id="PIRSF031780">
    <property type="entry name" value="UCP031780"/>
    <property type="match status" value="1"/>
</dbReference>
<gene>
    <name evidence="1" type="ORF">AOPFMNJM_3750</name>
</gene>